<dbReference type="Pfam" id="PF26514">
    <property type="entry name" value="DUF8173"/>
    <property type="match status" value="1"/>
</dbReference>
<accession>A0A9E5DAC2</accession>
<dbReference type="InterPro" id="IPR058486">
    <property type="entry name" value="DUF8173"/>
</dbReference>
<dbReference type="Proteomes" id="UP001056766">
    <property type="component" value="Unassembled WGS sequence"/>
</dbReference>
<comment type="caution">
    <text evidence="3">The sequence shown here is derived from an EMBL/GenBank/DDBJ whole genome shotgun (WGS) entry which is preliminary data.</text>
</comment>
<dbReference type="EMBL" id="JAGSOI010000020">
    <property type="protein sequence ID" value="MCM1986635.1"/>
    <property type="molecule type" value="Genomic_DNA"/>
</dbReference>
<feature type="transmembrane region" description="Helical" evidence="1">
    <location>
        <begin position="270"/>
        <end position="290"/>
    </location>
</feature>
<evidence type="ECO:0000259" key="2">
    <source>
        <dbReference type="Pfam" id="PF26514"/>
    </source>
</evidence>
<proteinExistence type="predicted"/>
<feature type="domain" description="DUF8173" evidence="2">
    <location>
        <begin position="236"/>
        <end position="367"/>
    </location>
</feature>
<dbReference type="AlphaFoldDB" id="A0A9E5DAC2"/>
<keyword evidence="4" id="KW-1185">Reference proteome</keyword>
<name>A0A9E5DAC2_9EURY</name>
<evidence type="ECO:0000256" key="1">
    <source>
        <dbReference type="SAM" id="Phobius"/>
    </source>
</evidence>
<gene>
    <name evidence="3" type="ORF">KDK67_06425</name>
</gene>
<reference evidence="3" key="2">
    <citation type="submission" date="2021-04" db="EMBL/GenBank/DDBJ databases">
        <authorList>
            <person name="Dong X."/>
        </authorList>
    </citation>
    <scope>NUCLEOTIDE SEQUENCE</scope>
    <source>
        <strain evidence="3">LLY</strain>
    </source>
</reference>
<organism evidence="3 4">
    <name type="scientific">Methanococcoides seepicolus</name>
    <dbReference type="NCBI Taxonomy" id="2828780"/>
    <lineage>
        <taxon>Archaea</taxon>
        <taxon>Methanobacteriati</taxon>
        <taxon>Methanobacteriota</taxon>
        <taxon>Stenosarchaea group</taxon>
        <taxon>Methanomicrobia</taxon>
        <taxon>Methanosarcinales</taxon>
        <taxon>Methanosarcinaceae</taxon>
        <taxon>Methanococcoides</taxon>
    </lineage>
</organism>
<keyword evidence="1" id="KW-0812">Transmembrane</keyword>
<evidence type="ECO:0000313" key="3">
    <source>
        <dbReference type="EMBL" id="MCM1986635.1"/>
    </source>
</evidence>
<protein>
    <recommendedName>
        <fullName evidence="2">DUF8173 domain-containing protein</fullName>
    </recommendedName>
</protein>
<keyword evidence="1" id="KW-0472">Membrane</keyword>
<feature type="transmembrane region" description="Helical" evidence="1">
    <location>
        <begin position="296"/>
        <end position="317"/>
    </location>
</feature>
<sequence>MKLKDSLWMIFVIVFLLLSLTSNASASSMFESGSLVIINETVEDDVYIAGDTLIVNGDVRGDVVAAGGTVQITGNVSGDLIVTAGDVTITGIIGDDVRAACGTFKLSGQIGDDLLVAAGTVSTTENANIGGDTTIRSGDADLGGNFGGLLEVSAGSLVISGNIEGDAKLDSADITIQPDSSIKGNLDYTTPKEISIPTGVVGEDIKFDKGGEYDDRSDADGVFKGIAIVGKISYYIFLFALGVMSILVFPEKTEEIAKKIQEEPLKKIAVGLLILIGSFIGAVVLLITIIGIPIALFLLLLLAIVLVIAKIYTAMWLGEVTFRKAGFKYNQWAVLAVGLLIILILTEIPFVGGIIGLLVTLVAMGSMYFALKN</sequence>
<evidence type="ECO:0000313" key="4">
    <source>
        <dbReference type="Proteomes" id="UP001056766"/>
    </source>
</evidence>
<feature type="transmembrane region" description="Helical" evidence="1">
    <location>
        <begin position="232"/>
        <end position="249"/>
    </location>
</feature>
<feature type="transmembrane region" description="Helical" evidence="1">
    <location>
        <begin position="329"/>
        <end position="345"/>
    </location>
</feature>
<keyword evidence="1" id="KW-1133">Transmembrane helix</keyword>
<reference evidence="3" key="1">
    <citation type="journal article" date="2021" name="mSystems">
        <title>Bacteria and Archaea Synergistically Convert Glycine Betaine to Biogenic Methane in the Formosa Cold Seep of the South China Sea.</title>
        <authorList>
            <person name="Li L."/>
            <person name="Zhang W."/>
            <person name="Zhang S."/>
            <person name="Song L."/>
            <person name="Sun Q."/>
            <person name="Zhang H."/>
            <person name="Xiang H."/>
            <person name="Dong X."/>
        </authorList>
    </citation>
    <scope>NUCLEOTIDE SEQUENCE</scope>
    <source>
        <strain evidence="3">LLY</strain>
    </source>
</reference>
<dbReference type="RefSeq" id="WP_250867991.1">
    <property type="nucleotide sequence ID" value="NZ_JAGSOI010000020.1"/>
</dbReference>
<feature type="transmembrane region" description="Helical" evidence="1">
    <location>
        <begin position="351"/>
        <end position="371"/>
    </location>
</feature>